<gene>
    <name evidence="2" type="ORF">Dalu01_00451</name>
</gene>
<keyword evidence="1" id="KW-0732">Signal</keyword>
<evidence type="ECO:0000256" key="1">
    <source>
        <dbReference type="SAM" id="SignalP"/>
    </source>
</evidence>
<organism evidence="2 3">
    <name type="scientific">Deinococcus aluminii</name>
    <dbReference type="NCBI Taxonomy" id="1656885"/>
    <lineage>
        <taxon>Bacteria</taxon>
        <taxon>Thermotogati</taxon>
        <taxon>Deinococcota</taxon>
        <taxon>Deinococci</taxon>
        <taxon>Deinococcales</taxon>
        <taxon>Deinococcaceae</taxon>
        <taxon>Deinococcus</taxon>
    </lineage>
</organism>
<feature type="signal peptide" evidence="1">
    <location>
        <begin position="1"/>
        <end position="19"/>
    </location>
</feature>
<name>A0ABP9XBU3_9DEIO</name>
<keyword evidence="3" id="KW-1185">Reference proteome</keyword>
<feature type="chain" id="PRO_5045794418" description="DUF3108 domain-containing protein" evidence="1">
    <location>
        <begin position="20"/>
        <end position="229"/>
    </location>
</feature>
<protein>
    <recommendedName>
        <fullName evidence="4">DUF3108 domain-containing protein</fullName>
    </recommendedName>
</protein>
<accession>A0ABP9XBU3</accession>
<dbReference type="PROSITE" id="PS00153">
    <property type="entry name" value="ATPASE_GAMMA"/>
    <property type="match status" value="1"/>
</dbReference>
<reference evidence="2 3" key="1">
    <citation type="submission" date="2024-02" db="EMBL/GenBank/DDBJ databases">
        <title>Deinococcus aluminii NBRC 112889.</title>
        <authorList>
            <person name="Ichikawa N."/>
            <person name="Katano-Makiyama Y."/>
            <person name="Hidaka K."/>
        </authorList>
    </citation>
    <scope>NUCLEOTIDE SEQUENCE [LARGE SCALE GENOMIC DNA]</scope>
    <source>
        <strain evidence="2 3">NBRC 112889</strain>
    </source>
</reference>
<sequence>MRRLLALLGLGLGLASAQASSEKLVGPPLPAGYTLQNAYTDGNIQVITAEHADQFGGALALARDTRTGRTRWKTYTTGVLVPEPVGRGQGVVNIMALRSGAITTAETFFFRLGDGKLLRRGLFKVPDVREGKALLVTYGQLPIGDAFLADPSRLTGEVLDIRTGRTLTRNFPIPKRQGCGELRPIPVISNMQQYSVNGPLLLVPRQDHCGKFQAVFEWAKVPLPKPTFR</sequence>
<evidence type="ECO:0000313" key="3">
    <source>
        <dbReference type="Proteomes" id="UP001404956"/>
    </source>
</evidence>
<evidence type="ECO:0000313" key="2">
    <source>
        <dbReference type="EMBL" id="GAA5532073.1"/>
    </source>
</evidence>
<dbReference type="InterPro" id="IPR023632">
    <property type="entry name" value="ATP_synth_F1_gsu_CS"/>
</dbReference>
<dbReference type="RefSeq" id="WP_345450823.1">
    <property type="nucleotide sequence ID" value="NZ_BAABRV010000001.1"/>
</dbReference>
<dbReference type="Proteomes" id="UP001404956">
    <property type="component" value="Unassembled WGS sequence"/>
</dbReference>
<dbReference type="EMBL" id="BAABRV010000001">
    <property type="protein sequence ID" value="GAA5532073.1"/>
    <property type="molecule type" value="Genomic_DNA"/>
</dbReference>
<evidence type="ECO:0008006" key="4">
    <source>
        <dbReference type="Google" id="ProtNLM"/>
    </source>
</evidence>
<proteinExistence type="predicted"/>
<comment type="caution">
    <text evidence="2">The sequence shown here is derived from an EMBL/GenBank/DDBJ whole genome shotgun (WGS) entry which is preliminary data.</text>
</comment>